<dbReference type="GO" id="GO:0008757">
    <property type="term" value="F:S-adenosylmethionine-dependent methyltransferase activity"/>
    <property type="evidence" value="ECO:0007669"/>
    <property type="project" value="InterPro"/>
</dbReference>
<reference evidence="5 6" key="1">
    <citation type="journal article" date="1999" name="Proc. Jpn. Acad.">
        <title>Determination of the complete genomic DNA sequence of Thermoplasma volvanium GSS1.</title>
        <authorList>
            <person name="Kawashima T."/>
            <person name="Yamamoto Y."/>
            <person name="Aramaki H."/>
            <person name="Nunoshiba T."/>
            <person name="Kawamoto T."/>
            <person name="Watanabe K."/>
            <person name="Yamazaki M."/>
            <person name="Kanehori K."/>
            <person name="Amano N."/>
            <person name="Ohya Y."/>
            <person name="Makino K."/>
            <person name="Suzuki M."/>
        </authorList>
    </citation>
    <scope>NUCLEOTIDE SEQUENCE [LARGE SCALE GENOMIC DNA]</scope>
    <source>
        <strain evidence="6">ATCC 51530 / DSM 4299 / JCM 9571 / NBRC 15438 / GSS1</strain>
    </source>
</reference>
<dbReference type="KEGG" id="tvo:TVG0872883"/>
<dbReference type="PANTHER" id="PTHR44942:SF4">
    <property type="entry name" value="METHYLTRANSFERASE TYPE 11 DOMAIN-CONTAINING PROTEIN"/>
    <property type="match status" value="1"/>
</dbReference>
<dbReference type="eggNOG" id="arCOG02702">
    <property type="taxonomic scope" value="Archaea"/>
</dbReference>
<organism evidence="5 6">
    <name type="scientific">Thermoplasma volcanium (strain ATCC 51530 / DSM 4299 / JCM 9571 / NBRC 15438 / GSS1)</name>
    <dbReference type="NCBI Taxonomy" id="273116"/>
    <lineage>
        <taxon>Archaea</taxon>
        <taxon>Methanobacteriati</taxon>
        <taxon>Thermoplasmatota</taxon>
        <taxon>Thermoplasmata</taxon>
        <taxon>Thermoplasmatales</taxon>
        <taxon>Thermoplasmataceae</taxon>
        <taxon>Thermoplasma</taxon>
    </lineage>
</organism>
<dbReference type="AlphaFoldDB" id="Q97AF9"/>
<sequence length="185" mass="21090">MHFGKHNVDFMLPSLRKEWEDPEKIVSQIPIQPNFDIVDLGCGPGFFTLPLSETTDGKVYAIDASQEMIDALKQRIDGRSNIVTIKAPAEKIPLPDLSADLVFIANAYHDFDDRDEVLSEIYRILRAGRFLVDIDWKKEETTRGPPIDIRIDKKEAMLEIASHNFDIESEIEAGPHHYGLIFKKI</sequence>
<dbReference type="PANTHER" id="PTHR44942">
    <property type="entry name" value="METHYLTRANSF_11 DOMAIN-CONTAINING PROTEIN"/>
    <property type="match status" value="1"/>
</dbReference>
<dbReference type="Gene3D" id="3.40.50.150">
    <property type="entry name" value="Vaccinia Virus protein VP39"/>
    <property type="match status" value="1"/>
</dbReference>
<accession>Q97AF9</accession>
<dbReference type="GeneID" id="1441943"/>
<dbReference type="RefSeq" id="WP_010917095.1">
    <property type="nucleotide sequence ID" value="NC_002689.2"/>
</dbReference>
<dbReference type="PaxDb" id="273116-14325068"/>
<name>Q97AF9_THEVO</name>
<dbReference type="Pfam" id="PF08241">
    <property type="entry name" value="Methyltransf_11"/>
    <property type="match status" value="1"/>
</dbReference>
<proteinExistence type="inferred from homology"/>
<evidence type="ECO:0000313" key="6">
    <source>
        <dbReference type="Proteomes" id="UP000001017"/>
    </source>
</evidence>
<dbReference type="PhylomeDB" id="Q97AF9"/>
<protein>
    <recommendedName>
        <fullName evidence="4">Methyltransferase type 11 domain-containing protein</fullName>
    </recommendedName>
</protein>
<comment type="similarity">
    <text evidence="1">Belongs to the methyltransferase superfamily.</text>
</comment>
<dbReference type="HOGENOM" id="CLU_037990_16_1_2"/>
<keyword evidence="6" id="KW-1185">Reference proteome</keyword>
<dbReference type="InterPro" id="IPR013216">
    <property type="entry name" value="Methyltransf_11"/>
</dbReference>
<keyword evidence="3" id="KW-0808">Transferase</keyword>
<dbReference type="InterPro" id="IPR029063">
    <property type="entry name" value="SAM-dependent_MTases_sf"/>
</dbReference>
<dbReference type="OrthoDB" id="1018at2157"/>
<dbReference type="SUPFAM" id="SSF53335">
    <property type="entry name" value="S-adenosyl-L-methionine-dependent methyltransferases"/>
    <property type="match status" value="1"/>
</dbReference>
<keyword evidence="2" id="KW-0489">Methyltransferase</keyword>
<dbReference type="InterPro" id="IPR051052">
    <property type="entry name" value="Diverse_substrate_MTase"/>
</dbReference>
<evidence type="ECO:0000313" key="5">
    <source>
        <dbReference type="EMBL" id="BAB59993.1"/>
    </source>
</evidence>
<evidence type="ECO:0000259" key="4">
    <source>
        <dbReference type="Pfam" id="PF08241"/>
    </source>
</evidence>
<dbReference type="DNASU" id="1441943"/>
<dbReference type="CDD" id="cd02440">
    <property type="entry name" value="AdoMet_MTases"/>
    <property type="match status" value="1"/>
</dbReference>
<gene>
    <name evidence="5" type="ORF">TVG0872883</name>
</gene>
<dbReference type="STRING" id="273116.gene:9381643"/>
<evidence type="ECO:0000256" key="3">
    <source>
        <dbReference type="ARBA" id="ARBA00022679"/>
    </source>
</evidence>
<reference evidence="5 6" key="2">
    <citation type="journal article" date="2000" name="Proc. Natl. Acad. Sci. U.S.A.">
        <title>Archaeal adaptation to higher temperatures revealed by genomic sequence of Thermoplasma volcanium.</title>
        <authorList>
            <person name="Kawashima T."/>
            <person name="Amano N."/>
            <person name="Koike H."/>
            <person name="Makino S."/>
            <person name="Higuchi S."/>
            <person name="Kawashima-Ohya Y."/>
            <person name="Watanabe K."/>
            <person name="Yamazaki M."/>
            <person name="Kanehori K."/>
            <person name="Kawamoto T."/>
            <person name="Nunoshiba T."/>
            <person name="Yamamoto Y."/>
            <person name="Aramaki H."/>
            <person name="Makino K."/>
            <person name="Suzuki M."/>
        </authorList>
    </citation>
    <scope>NUCLEOTIDE SEQUENCE [LARGE SCALE GENOMIC DNA]</scope>
    <source>
        <strain evidence="6">ATCC 51530 / DSM 4299 / JCM 9571 / NBRC 15438 / GSS1</strain>
    </source>
</reference>
<dbReference type="EMBL" id="BA000011">
    <property type="protein sequence ID" value="BAB59993.1"/>
    <property type="molecule type" value="Genomic_DNA"/>
</dbReference>
<feature type="domain" description="Methyltransferase type 11" evidence="4">
    <location>
        <begin position="38"/>
        <end position="129"/>
    </location>
</feature>
<evidence type="ECO:0000256" key="1">
    <source>
        <dbReference type="ARBA" id="ARBA00008361"/>
    </source>
</evidence>
<dbReference type="Proteomes" id="UP000001017">
    <property type="component" value="Chromosome"/>
</dbReference>
<evidence type="ECO:0000256" key="2">
    <source>
        <dbReference type="ARBA" id="ARBA00022603"/>
    </source>
</evidence>
<dbReference type="GO" id="GO:0032259">
    <property type="term" value="P:methylation"/>
    <property type="evidence" value="ECO:0007669"/>
    <property type="project" value="UniProtKB-KW"/>
</dbReference>